<dbReference type="GO" id="GO:0003700">
    <property type="term" value="F:DNA-binding transcription factor activity"/>
    <property type="evidence" value="ECO:0007669"/>
    <property type="project" value="InterPro"/>
</dbReference>
<dbReference type="CDD" id="cd00018">
    <property type="entry name" value="AP2"/>
    <property type="match status" value="1"/>
</dbReference>
<dbReference type="Pfam" id="PF00847">
    <property type="entry name" value="AP2"/>
    <property type="match status" value="1"/>
</dbReference>
<protein>
    <recommendedName>
        <fullName evidence="6">AP2/ERF domain-containing protein</fullName>
    </recommendedName>
</protein>
<keyword evidence="3" id="KW-0238">DNA-binding</keyword>
<dbReference type="STRING" id="180498.A0A067JBN4"/>
<evidence type="ECO:0000256" key="5">
    <source>
        <dbReference type="ARBA" id="ARBA00023242"/>
    </source>
</evidence>
<evidence type="ECO:0000256" key="4">
    <source>
        <dbReference type="ARBA" id="ARBA00023163"/>
    </source>
</evidence>
<comment type="subcellular location">
    <subcellularLocation>
        <location evidence="1">Nucleus</location>
    </subcellularLocation>
</comment>
<gene>
    <name evidence="7" type="ORF">JCGZ_05912</name>
</gene>
<name>A0A067JBN4_JATCU</name>
<dbReference type="GO" id="GO:0003677">
    <property type="term" value="F:DNA binding"/>
    <property type="evidence" value="ECO:0007669"/>
    <property type="project" value="UniProtKB-KW"/>
</dbReference>
<feature type="domain" description="AP2/ERF" evidence="6">
    <location>
        <begin position="106"/>
        <end position="165"/>
    </location>
</feature>
<proteinExistence type="predicted"/>
<dbReference type="PANTHER" id="PTHR31194:SF203">
    <property type="entry name" value="AP2_ERF DOMAIN-CONTAINING PROTEIN"/>
    <property type="match status" value="1"/>
</dbReference>
<dbReference type="InterPro" id="IPR050913">
    <property type="entry name" value="AP2/ERF_ERF"/>
</dbReference>
<keyword evidence="8" id="KW-1185">Reference proteome</keyword>
<evidence type="ECO:0000256" key="1">
    <source>
        <dbReference type="ARBA" id="ARBA00004123"/>
    </source>
</evidence>
<dbReference type="SMART" id="SM00380">
    <property type="entry name" value="AP2"/>
    <property type="match status" value="1"/>
</dbReference>
<accession>A0A067JBN4</accession>
<sequence>MPGLKNPMLDQNLSKIKQNNFISTRKVRIIYHDPEATDSSSDEDEELINGSSKRLFGNGKRFVREITLSTMQYETRIENSCKTKTKSNVYTSTKLGDKRTRMCSSIYKGVRRRPWGKYIAEIRDPVKGTRLWLGTFDTEEMAAAAYRKKELEFETMMVSQVVSEESNASSVLFSRPSPSSVLDNGVESSIKQETNMEYNDYGDCYSQFSNDFGQFFGGVNDTEYFSVPDCEGLVDFPLSGMIDLPNIELENLDLLEKALNFT</sequence>
<dbReference type="SUPFAM" id="SSF54171">
    <property type="entry name" value="DNA-binding domain"/>
    <property type="match status" value="1"/>
</dbReference>
<reference evidence="7 8" key="1">
    <citation type="journal article" date="2014" name="PLoS ONE">
        <title>Global Analysis of Gene Expression Profiles in Physic Nut (Jatropha curcas L.) Seedlings Exposed to Salt Stress.</title>
        <authorList>
            <person name="Zhang L."/>
            <person name="Zhang C."/>
            <person name="Wu P."/>
            <person name="Chen Y."/>
            <person name="Li M."/>
            <person name="Jiang H."/>
            <person name="Wu G."/>
        </authorList>
    </citation>
    <scope>NUCLEOTIDE SEQUENCE [LARGE SCALE GENOMIC DNA]</scope>
    <source>
        <strain evidence="8">cv. GZQX0401</strain>
        <tissue evidence="7">Young leaves</tissue>
    </source>
</reference>
<dbReference type="EMBL" id="KK920209">
    <property type="protein sequence ID" value="KDP20143.1"/>
    <property type="molecule type" value="Genomic_DNA"/>
</dbReference>
<dbReference type="PIRSF" id="PIRSF038123">
    <property type="entry name" value="PTI6"/>
    <property type="match status" value="1"/>
</dbReference>
<evidence type="ECO:0000256" key="3">
    <source>
        <dbReference type="ARBA" id="ARBA00023125"/>
    </source>
</evidence>
<dbReference type="PRINTS" id="PR00367">
    <property type="entry name" value="ETHRSPELEMNT"/>
</dbReference>
<dbReference type="Proteomes" id="UP000027138">
    <property type="component" value="Unassembled WGS sequence"/>
</dbReference>
<dbReference type="InterPro" id="IPR001471">
    <property type="entry name" value="AP2/ERF_dom"/>
</dbReference>
<keyword evidence="4" id="KW-0804">Transcription</keyword>
<dbReference type="Gene3D" id="3.30.730.10">
    <property type="entry name" value="AP2/ERF domain"/>
    <property type="match status" value="1"/>
</dbReference>
<evidence type="ECO:0000256" key="2">
    <source>
        <dbReference type="ARBA" id="ARBA00023015"/>
    </source>
</evidence>
<evidence type="ECO:0000313" key="7">
    <source>
        <dbReference type="EMBL" id="KDP20143.1"/>
    </source>
</evidence>
<dbReference type="GO" id="GO:0005634">
    <property type="term" value="C:nucleus"/>
    <property type="evidence" value="ECO:0007669"/>
    <property type="project" value="UniProtKB-SubCell"/>
</dbReference>
<organism evidence="7 8">
    <name type="scientific">Jatropha curcas</name>
    <name type="common">Barbados nut</name>
    <dbReference type="NCBI Taxonomy" id="180498"/>
    <lineage>
        <taxon>Eukaryota</taxon>
        <taxon>Viridiplantae</taxon>
        <taxon>Streptophyta</taxon>
        <taxon>Embryophyta</taxon>
        <taxon>Tracheophyta</taxon>
        <taxon>Spermatophyta</taxon>
        <taxon>Magnoliopsida</taxon>
        <taxon>eudicotyledons</taxon>
        <taxon>Gunneridae</taxon>
        <taxon>Pentapetalae</taxon>
        <taxon>rosids</taxon>
        <taxon>fabids</taxon>
        <taxon>Malpighiales</taxon>
        <taxon>Euphorbiaceae</taxon>
        <taxon>Crotonoideae</taxon>
        <taxon>Jatropheae</taxon>
        <taxon>Jatropha</taxon>
    </lineage>
</organism>
<evidence type="ECO:0000313" key="8">
    <source>
        <dbReference type="Proteomes" id="UP000027138"/>
    </source>
</evidence>
<dbReference type="PROSITE" id="PS51032">
    <property type="entry name" value="AP2_ERF"/>
    <property type="match status" value="1"/>
</dbReference>
<keyword evidence="5" id="KW-0539">Nucleus</keyword>
<dbReference type="PANTHER" id="PTHR31194">
    <property type="entry name" value="SHN SHINE , DNA BINDING / TRANSCRIPTION FACTOR"/>
    <property type="match status" value="1"/>
</dbReference>
<evidence type="ECO:0000259" key="6">
    <source>
        <dbReference type="PROSITE" id="PS51032"/>
    </source>
</evidence>
<keyword evidence="2" id="KW-0805">Transcription regulation</keyword>
<dbReference type="AlphaFoldDB" id="A0A067JBN4"/>
<dbReference type="OrthoDB" id="1276482at2759"/>
<dbReference type="KEGG" id="jcu:105650698"/>
<dbReference type="InterPro" id="IPR036955">
    <property type="entry name" value="AP2/ERF_dom_sf"/>
</dbReference>
<dbReference type="InterPro" id="IPR016177">
    <property type="entry name" value="DNA-bd_dom_sf"/>
</dbReference>